<gene>
    <name evidence="4" type="ORF">AB852_15175</name>
</gene>
<sequence length="170" mass="19245">MSDHPYDVELDPRYTSPGAQPAQWTETRTTLAEAELYWISTVRPSPRPHITPVAGAWHDGALWFCSQPHERKVRNLVSNPRCSLLTGTNRMDSGVDIVLEGQAERVTDARRLEEAAEVFRHKYGPRWDYVVEKDMLSGSVGRSWAFSVAPRTVFAFTKGLVAQTRWSFAP</sequence>
<proteinExistence type="predicted"/>
<protein>
    <recommendedName>
        <fullName evidence="3">Pyridoxamine 5'-phosphate oxidase N-terminal domain-containing protein</fullName>
    </recommendedName>
</protein>
<name>A0A1Q4V8C2_9ACTN</name>
<evidence type="ECO:0000313" key="4">
    <source>
        <dbReference type="EMBL" id="OKH94009.1"/>
    </source>
</evidence>
<comment type="caution">
    <text evidence="4">The sequence shown here is derived from an EMBL/GenBank/DDBJ whole genome shotgun (WGS) entry which is preliminary data.</text>
</comment>
<dbReference type="GO" id="GO:0005829">
    <property type="term" value="C:cytosol"/>
    <property type="evidence" value="ECO:0007669"/>
    <property type="project" value="TreeGrafter"/>
</dbReference>
<dbReference type="EMBL" id="LFBV01000003">
    <property type="protein sequence ID" value="OKH94009.1"/>
    <property type="molecule type" value="Genomic_DNA"/>
</dbReference>
<feature type="region of interest" description="Disordered" evidence="2">
    <location>
        <begin position="1"/>
        <end position="24"/>
    </location>
</feature>
<dbReference type="Gene3D" id="2.30.110.10">
    <property type="entry name" value="Electron Transport, Fmn-binding Protein, Chain A"/>
    <property type="match status" value="1"/>
</dbReference>
<keyword evidence="1" id="KW-0560">Oxidoreductase</keyword>
<keyword evidence="5" id="KW-1185">Reference proteome</keyword>
<dbReference type="RefSeq" id="WP_073788431.1">
    <property type="nucleotide sequence ID" value="NZ_JBITHB010000001.1"/>
</dbReference>
<dbReference type="InterPro" id="IPR011576">
    <property type="entry name" value="Pyridox_Oxase_N"/>
</dbReference>
<evidence type="ECO:0000256" key="2">
    <source>
        <dbReference type="SAM" id="MobiDB-lite"/>
    </source>
</evidence>
<feature type="domain" description="Pyridoxamine 5'-phosphate oxidase N-terminal" evidence="3">
    <location>
        <begin position="26"/>
        <end position="124"/>
    </location>
</feature>
<dbReference type="PANTHER" id="PTHR35176">
    <property type="entry name" value="HEME OXYGENASE HI_0854-RELATED"/>
    <property type="match status" value="1"/>
</dbReference>
<evidence type="ECO:0000256" key="1">
    <source>
        <dbReference type="ARBA" id="ARBA00023002"/>
    </source>
</evidence>
<dbReference type="SUPFAM" id="SSF50475">
    <property type="entry name" value="FMN-binding split barrel"/>
    <property type="match status" value="1"/>
</dbReference>
<accession>A0A1Q4V8C2</accession>
<dbReference type="Proteomes" id="UP000186455">
    <property type="component" value="Unassembled WGS sequence"/>
</dbReference>
<reference evidence="4 5" key="1">
    <citation type="submission" date="2015-06" db="EMBL/GenBank/DDBJ databases">
        <title>Cloning and characterization of the uncialamcin biosynthetic gene cluster.</title>
        <authorList>
            <person name="Yan X."/>
            <person name="Huang T."/>
            <person name="Ge H."/>
            <person name="Shen B."/>
        </authorList>
    </citation>
    <scope>NUCLEOTIDE SEQUENCE [LARGE SCALE GENOMIC DNA]</scope>
    <source>
        <strain evidence="4 5">DCA2648</strain>
    </source>
</reference>
<dbReference type="GO" id="GO:0070967">
    <property type="term" value="F:coenzyme F420 binding"/>
    <property type="evidence" value="ECO:0007669"/>
    <property type="project" value="TreeGrafter"/>
</dbReference>
<dbReference type="AlphaFoldDB" id="A0A1Q4V8C2"/>
<dbReference type="STRING" id="1048205.AB852_15175"/>
<dbReference type="PANTHER" id="PTHR35176:SF4">
    <property type="entry name" value="PYRIDOXAMINE 5'-PHOSPHATE OXIDASE-RELATED FMN-BINDING"/>
    <property type="match status" value="1"/>
</dbReference>
<evidence type="ECO:0000313" key="5">
    <source>
        <dbReference type="Proteomes" id="UP000186455"/>
    </source>
</evidence>
<feature type="compositionally biased region" description="Basic and acidic residues" evidence="2">
    <location>
        <begin position="1"/>
        <end position="12"/>
    </location>
</feature>
<dbReference type="GO" id="GO:0016627">
    <property type="term" value="F:oxidoreductase activity, acting on the CH-CH group of donors"/>
    <property type="evidence" value="ECO:0007669"/>
    <property type="project" value="TreeGrafter"/>
</dbReference>
<evidence type="ECO:0000259" key="3">
    <source>
        <dbReference type="Pfam" id="PF01243"/>
    </source>
</evidence>
<organism evidence="4 5">
    <name type="scientific">Streptomyces uncialis</name>
    <dbReference type="NCBI Taxonomy" id="1048205"/>
    <lineage>
        <taxon>Bacteria</taxon>
        <taxon>Bacillati</taxon>
        <taxon>Actinomycetota</taxon>
        <taxon>Actinomycetes</taxon>
        <taxon>Kitasatosporales</taxon>
        <taxon>Streptomycetaceae</taxon>
        <taxon>Streptomyces</taxon>
    </lineage>
</organism>
<dbReference type="InterPro" id="IPR052019">
    <property type="entry name" value="F420H2_bilvrd_red/Heme_oxyg"/>
</dbReference>
<dbReference type="InterPro" id="IPR012349">
    <property type="entry name" value="Split_barrel_FMN-bd"/>
</dbReference>
<dbReference type="Pfam" id="PF01243">
    <property type="entry name" value="PNPOx_N"/>
    <property type="match status" value="1"/>
</dbReference>